<feature type="transmembrane region" description="Helical" evidence="1">
    <location>
        <begin position="126"/>
        <end position="150"/>
    </location>
</feature>
<keyword evidence="3" id="KW-1185">Reference proteome</keyword>
<protein>
    <submittedName>
        <fullName evidence="2">Uncharacterized protein</fullName>
    </submittedName>
</protein>
<proteinExistence type="predicted"/>
<dbReference type="AlphaFoldDB" id="A0A4P6F3K3"/>
<evidence type="ECO:0000256" key="1">
    <source>
        <dbReference type="SAM" id="Phobius"/>
    </source>
</evidence>
<dbReference type="EMBL" id="CP035493">
    <property type="protein sequence ID" value="QAY69253.1"/>
    <property type="molecule type" value="Genomic_DNA"/>
</dbReference>
<keyword evidence="1" id="KW-1133">Transmembrane helix</keyword>
<evidence type="ECO:0000313" key="3">
    <source>
        <dbReference type="Proteomes" id="UP000292118"/>
    </source>
</evidence>
<organism evidence="2 3">
    <name type="scientific">Xylanimonas protaetiae</name>
    <dbReference type="NCBI Taxonomy" id="2509457"/>
    <lineage>
        <taxon>Bacteria</taxon>
        <taxon>Bacillati</taxon>
        <taxon>Actinomycetota</taxon>
        <taxon>Actinomycetes</taxon>
        <taxon>Micrococcales</taxon>
        <taxon>Promicromonosporaceae</taxon>
        <taxon>Xylanimonas</taxon>
    </lineage>
</organism>
<sequence>MTEIRTLPPLVEAYLADLDRALTAADPRERAETLAAVREHVTESLALHGTDDDAVARVLADLGPVDAIAATATPLPGAPSPARGDGWLLVLAVAGLVGFWLPPLAIAALIWAIVRLRARTGTRSTQLAALWIAVASLAVAATAAAGLVAWTDLSPTCTGAVTQAGPGATTGATTTQTCD</sequence>
<gene>
    <name evidence="2" type="ORF">ET471_03695</name>
</gene>
<name>A0A4P6F3K3_9MICO</name>
<dbReference type="RefSeq" id="WP_129186653.1">
    <property type="nucleotide sequence ID" value="NZ_CP035493.1"/>
</dbReference>
<dbReference type="Pfam" id="PF22564">
    <property type="entry name" value="HAAS"/>
    <property type="match status" value="1"/>
</dbReference>
<keyword evidence="1" id="KW-0472">Membrane</keyword>
<accession>A0A4P6F3K3</accession>
<reference evidence="2 3" key="1">
    <citation type="submission" date="2019-01" db="EMBL/GenBank/DDBJ databases">
        <title>Genome sequencing of strain FW10M-9.</title>
        <authorList>
            <person name="Heo J."/>
            <person name="Kim S.-J."/>
            <person name="Kim J.-S."/>
            <person name="Hong S.-B."/>
            <person name="Kwon S.-W."/>
        </authorList>
    </citation>
    <scope>NUCLEOTIDE SEQUENCE [LARGE SCALE GENOMIC DNA]</scope>
    <source>
        <strain evidence="2 3">FW10M-9</strain>
    </source>
</reference>
<keyword evidence="1" id="KW-0812">Transmembrane</keyword>
<dbReference type="KEGG" id="xya:ET471_03695"/>
<dbReference type="Proteomes" id="UP000292118">
    <property type="component" value="Chromosome"/>
</dbReference>
<feature type="transmembrane region" description="Helical" evidence="1">
    <location>
        <begin position="87"/>
        <end position="114"/>
    </location>
</feature>
<evidence type="ECO:0000313" key="2">
    <source>
        <dbReference type="EMBL" id="QAY69253.1"/>
    </source>
</evidence>